<dbReference type="PANTHER" id="PTHR43539">
    <property type="entry name" value="FLAVIN-BINDING MONOOXYGENASE-LIKE PROTEIN (AFU_ORTHOLOGUE AFUA_4G09220)"/>
    <property type="match status" value="1"/>
</dbReference>
<keyword evidence="1" id="KW-0285">Flavoprotein</keyword>
<reference evidence="4 5" key="1">
    <citation type="submission" date="2024-06" db="EMBL/GenBank/DDBJ databases">
        <title>Complete genome of Phlyctema vagabunda strain 19-DSS-EL-015.</title>
        <authorList>
            <person name="Fiorenzani C."/>
        </authorList>
    </citation>
    <scope>NUCLEOTIDE SEQUENCE [LARGE SCALE GENOMIC DNA]</scope>
    <source>
        <strain evidence="4 5">19-DSS-EL-015</strain>
    </source>
</reference>
<evidence type="ECO:0000256" key="3">
    <source>
        <dbReference type="ARBA" id="ARBA00023002"/>
    </source>
</evidence>
<accession>A0ABR4P3A8</accession>
<dbReference type="Gene3D" id="3.50.50.60">
    <property type="entry name" value="FAD/NAD(P)-binding domain"/>
    <property type="match status" value="1"/>
</dbReference>
<dbReference type="SUPFAM" id="SSF51905">
    <property type="entry name" value="FAD/NAD(P)-binding domain"/>
    <property type="match status" value="1"/>
</dbReference>
<evidence type="ECO:0000313" key="5">
    <source>
        <dbReference type="Proteomes" id="UP001629113"/>
    </source>
</evidence>
<dbReference type="Pfam" id="PF00743">
    <property type="entry name" value="FMO-like"/>
    <property type="match status" value="1"/>
</dbReference>
<dbReference type="InterPro" id="IPR050982">
    <property type="entry name" value="Auxin_biosynth/cation_transpt"/>
</dbReference>
<evidence type="ECO:0000313" key="4">
    <source>
        <dbReference type="EMBL" id="KAL3417794.1"/>
    </source>
</evidence>
<evidence type="ECO:0008006" key="6">
    <source>
        <dbReference type="Google" id="ProtNLM"/>
    </source>
</evidence>
<dbReference type="PRINTS" id="PR00411">
    <property type="entry name" value="PNDRDTASEI"/>
</dbReference>
<dbReference type="InterPro" id="IPR036188">
    <property type="entry name" value="FAD/NAD-bd_sf"/>
</dbReference>
<keyword evidence="3" id="KW-0560">Oxidoreductase</keyword>
<keyword evidence="5" id="KW-1185">Reference proteome</keyword>
<dbReference type="Pfam" id="PF13450">
    <property type="entry name" value="NAD_binding_8"/>
    <property type="match status" value="1"/>
</dbReference>
<keyword evidence="2" id="KW-0274">FAD</keyword>
<organism evidence="4 5">
    <name type="scientific">Phlyctema vagabunda</name>
    <dbReference type="NCBI Taxonomy" id="108571"/>
    <lineage>
        <taxon>Eukaryota</taxon>
        <taxon>Fungi</taxon>
        <taxon>Dikarya</taxon>
        <taxon>Ascomycota</taxon>
        <taxon>Pezizomycotina</taxon>
        <taxon>Leotiomycetes</taxon>
        <taxon>Helotiales</taxon>
        <taxon>Dermateaceae</taxon>
        <taxon>Phlyctema</taxon>
    </lineage>
</organism>
<comment type="caution">
    <text evidence="4">The sequence shown here is derived from an EMBL/GenBank/DDBJ whole genome shotgun (WGS) entry which is preliminary data.</text>
</comment>
<protein>
    <recommendedName>
        <fullName evidence="6">Flavin-containing monooxygenase</fullName>
    </recommendedName>
</protein>
<evidence type="ECO:0000256" key="2">
    <source>
        <dbReference type="ARBA" id="ARBA00022827"/>
    </source>
</evidence>
<sequence length="623" mass="69804">MGSVVVENPISSQRVEPGSFPVEAANLPTTTPAASTDAVAVAKQWVESFNKTITQPDLRGVSDVFLAESYWRDQLCLSWDFHTFAGPEKIASQLKQAEKGPRIKSIALDPSSEYRSPHISASFIQAFVAVDTDVGRGSGLVRLAQDEKGWKAFTLFTYLQELKGHEELLGKKRPNGVEHGEHISRKNWLDRRNAEENYEEGDEPTVLILGGGQGGLTAAARLKMLGVKSLIVDREEKIGDNWRTRYHQLVLHDPVWYDHLPYLPFPAHWPIFTPKDKLGDWFEAYAKLLELNFWTQTSVTKTSWDDATKKWTVTLERNKDGMTETRILHPKHVIQATGHSGEPNFPSHLKGLSTFKGQVTHSSKFPGAKPSQGQNKRAIVVGCCNSGHDIAQDFYENGYSVTMIQRSSTYVISAETNLQQMSGLWCDGGPSTDEADTTFHSIPNAVLKRMNIAATEAARKTDERMLQGLAKAGFKTDKGPDESGLWMKYMYRGGGYYLDVGCSQLIVDGKIKVKQGVEISEILENGAKFEDGTFLEADEIVFATGYQNMRTQCRKIFGDEIADRVEDVWGFDKEGELRTMWRKTGHPGFWFMGGNLALCRFYSRFLALQIKALEEGICTYEDK</sequence>
<proteinExistence type="predicted"/>
<dbReference type="EMBL" id="JBFCZG010000010">
    <property type="protein sequence ID" value="KAL3417794.1"/>
    <property type="molecule type" value="Genomic_DNA"/>
</dbReference>
<dbReference type="PANTHER" id="PTHR43539:SF68">
    <property type="entry name" value="FLAVIN-BINDING MONOOXYGENASE-LIKE PROTEIN (AFU_ORTHOLOGUE AFUA_4G09220)"/>
    <property type="match status" value="1"/>
</dbReference>
<dbReference type="InterPro" id="IPR020946">
    <property type="entry name" value="Flavin_mOase-like"/>
</dbReference>
<name>A0ABR4P3A8_9HELO</name>
<evidence type="ECO:0000256" key="1">
    <source>
        <dbReference type="ARBA" id="ARBA00022630"/>
    </source>
</evidence>
<dbReference type="Proteomes" id="UP001629113">
    <property type="component" value="Unassembled WGS sequence"/>
</dbReference>
<gene>
    <name evidence="4" type="ORF">PVAG01_10804</name>
</gene>